<dbReference type="STRING" id="84531.LA76x_0012"/>
<evidence type="ECO:0000313" key="10">
    <source>
        <dbReference type="Proteomes" id="UP000060787"/>
    </source>
</evidence>
<keyword evidence="3" id="KW-1003">Cell membrane</keyword>
<dbReference type="EMBL" id="CP011129">
    <property type="protein sequence ID" value="ALN78174.1"/>
    <property type="molecule type" value="Genomic_DNA"/>
</dbReference>
<proteinExistence type="inferred from homology"/>
<dbReference type="GO" id="GO:0005886">
    <property type="term" value="C:plasma membrane"/>
    <property type="evidence" value="ECO:0007669"/>
    <property type="project" value="UniProtKB-SubCell"/>
</dbReference>
<evidence type="ECO:0000256" key="4">
    <source>
        <dbReference type="ARBA" id="ARBA00022692"/>
    </source>
</evidence>
<evidence type="ECO:0000256" key="1">
    <source>
        <dbReference type="ARBA" id="ARBA00004162"/>
    </source>
</evidence>
<dbReference type="RefSeq" id="WP_057916051.1">
    <property type="nucleotide sequence ID" value="NZ_CP011129.1"/>
</dbReference>
<dbReference type="Pfam" id="PF02472">
    <property type="entry name" value="ExbD"/>
    <property type="match status" value="1"/>
</dbReference>
<evidence type="ECO:0000313" key="9">
    <source>
        <dbReference type="EMBL" id="ALN78174.1"/>
    </source>
</evidence>
<keyword evidence="6 8" id="KW-0472">Membrane</keyword>
<dbReference type="Proteomes" id="UP000060787">
    <property type="component" value="Chromosome"/>
</dbReference>
<dbReference type="KEGG" id="lab:LA76x_0012"/>
<evidence type="ECO:0000256" key="5">
    <source>
        <dbReference type="ARBA" id="ARBA00022989"/>
    </source>
</evidence>
<organism evidence="9 10">
    <name type="scientific">Lysobacter antibioticus</name>
    <dbReference type="NCBI Taxonomy" id="84531"/>
    <lineage>
        <taxon>Bacteria</taxon>
        <taxon>Pseudomonadati</taxon>
        <taxon>Pseudomonadota</taxon>
        <taxon>Gammaproteobacteria</taxon>
        <taxon>Lysobacterales</taxon>
        <taxon>Lysobacteraceae</taxon>
        <taxon>Lysobacter</taxon>
    </lineage>
</organism>
<name>A0A0S2F3S9_LYSAN</name>
<keyword evidence="4 7" id="KW-0812">Transmembrane</keyword>
<dbReference type="eggNOG" id="COG0848">
    <property type="taxonomic scope" value="Bacteria"/>
</dbReference>
<protein>
    <submittedName>
        <fullName evidence="9">Biopolymer transport ExbD/TolR family protein</fullName>
    </submittedName>
</protein>
<dbReference type="GO" id="GO:0015031">
    <property type="term" value="P:protein transport"/>
    <property type="evidence" value="ECO:0007669"/>
    <property type="project" value="UniProtKB-KW"/>
</dbReference>
<dbReference type="InterPro" id="IPR003400">
    <property type="entry name" value="ExbD"/>
</dbReference>
<feature type="transmembrane region" description="Helical" evidence="8">
    <location>
        <begin position="20"/>
        <end position="43"/>
    </location>
</feature>
<comment type="subcellular location">
    <subcellularLocation>
        <location evidence="1">Cell membrane</location>
        <topology evidence="1">Single-pass membrane protein</topology>
    </subcellularLocation>
    <subcellularLocation>
        <location evidence="7">Cell membrane</location>
        <topology evidence="7">Single-pass type II membrane protein</topology>
    </subcellularLocation>
</comment>
<comment type="similarity">
    <text evidence="2 7">Belongs to the ExbD/TolR family.</text>
</comment>
<dbReference type="PANTHER" id="PTHR30558">
    <property type="entry name" value="EXBD MEMBRANE COMPONENT OF PMF-DRIVEN MACROMOLECULE IMPORT SYSTEM"/>
    <property type="match status" value="1"/>
</dbReference>
<evidence type="ECO:0000256" key="8">
    <source>
        <dbReference type="SAM" id="Phobius"/>
    </source>
</evidence>
<reference evidence="9 10" key="1">
    <citation type="journal article" date="2015" name="BMC Genomics">
        <title>Comparative genomics and metabolic profiling of the genus Lysobacter.</title>
        <authorList>
            <person name="de Bruijn I."/>
            <person name="Cheng X."/>
            <person name="de Jager V."/>
            <person name="Exposito R.G."/>
            <person name="Watrous J."/>
            <person name="Patel N."/>
            <person name="Postma J."/>
            <person name="Dorrestein P.C."/>
            <person name="Kobayashi D."/>
            <person name="Raaijmakers J.M."/>
        </authorList>
    </citation>
    <scope>NUCLEOTIDE SEQUENCE [LARGE SCALE GENOMIC DNA]</scope>
    <source>
        <strain evidence="9 10">76</strain>
    </source>
</reference>
<dbReference type="GO" id="GO:0022857">
    <property type="term" value="F:transmembrane transporter activity"/>
    <property type="evidence" value="ECO:0007669"/>
    <property type="project" value="InterPro"/>
</dbReference>
<dbReference type="PANTHER" id="PTHR30558:SF7">
    <property type="entry name" value="TOL-PAL SYSTEM PROTEIN TOLR"/>
    <property type="match status" value="1"/>
</dbReference>
<keyword evidence="5 8" id="KW-1133">Transmembrane helix</keyword>
<sequence>MAGSAYSVSAYRNDDVVAEINVTPLVDVLLVLLIIFMVTAPVLTGQLNLSLPVPSDKPVPVAPKAMLIVEQDGSFELDGRSLSATELPAALKALAVASPDTVLEVGANADADYQGFTHAISAARDSGLSNISTR</sequence>
<evidence type="ECO:0000256" key="6">
    <source>
        <dbReference type="ARBA" id="ARBA00023136"/>
    </source>
</evidence>
<keyword evidence="7" id="KW-0653">Protein transport</keyword>
<evidence type="ECO:0000256" key="3">
    <source>
        <dbReference type="ARBA" id="ARBA00022475"/>
    </source>
</evidence>
<dbReference type="Gene3D" id="3.30.420.270">
    <property type="match status" value="1"/>
</dbReference>
<evidence type="ECO:0000256" key="7">
    <source>
        <dbReference type="RuleBase" id="RU003879"/>
    </source>
</evidence>
<dbReference type="PATRIC" id="fig|84531.8.peg.15"/>
<dbReference type="AlphaFoldDB" id="A0A0S2F3S9"/>
<gene>
    <name evidence="9" type="ORF">LA76x_0012</name>
</gene>
<keyword evidence="7" id="KW-0813">Transport</keyword>
<evidence type="ECO:0000256" key="2">
    <source>
        <dbReference type="ARBA" id="ARBA00005811"/>
    </source>
</evidence>
<accession>A0A0S2F3S9</accession>
<keyword evidence="10" id="KW-1185">Reference proteome</keyword>